<name>A0A0F9S7Y5_9ZZZZ</name>
<dbReference type="EMBL" id="LAZR01000537">
    <property type="protein sequence ID" value="KKN65025.1"/>
    <property type="molecule type" value="Genomic_DNA"/>
</dbReference>
<evidence type="ECO:0008006" key="2">
    <source>
        <dbReference type="Google" id="ProtNLM"/>
    </source>
</evidence>
<gene>
    <name evidence="1" type="ORF">LCGC14_0485820</name>
</gene>
<comment type="caution">
    <text evidence="1">The sequence shown here is derived from an EMBL/GenBank/DDBJ whole genome shotgun (WGS) entry which is preliminary data.</text>
</comment>
<evidence type="ECO:0000313" key="1">
    <source>
        <dbReference type="EMBL" id="KKN65025.1"/>
    </source>
</evidence>
<organism evidence="1">
    <name type="scientific">marine sediment metagenome</name>
    <dbReference type="NCBI Taxonomy" id="412755"/>
    <lineage>
        <taxon>unclassified sequences</taxon>
        <taxon>metagenomes</taxon>
        <taxon>ecological metagenomes</taxon>
    </lineage>
</organism>
<sequence>MSASTCRDCSVRSQLVEIESRIHRVLVHLVSENDLDMAHRLLGETTELLGTVIDIKKEL</sequence>
<dbReference type="AlphaFoldDB" id="A0A0F9S7Y5"/>
<proteinExistence type="predicted"/>
<protein>
    <recommendedName>
        <fullName evidence="2">PhoU domain-containing protein</fullName>
    </recommendedName>
</protein>
<reference evidence="1" key="1">
    <citation type="journal article" date="2015" name="Nature">
        <title>Complex archaea that bridge the gap between prokaryotes and eukaryotes.</title>
        <authorList>
            <person name="Spang A."/>
            <person name="Saw J.H."/>
            <person name="Jorgensen S.L."/>
            <person name="Zaremba-Niedzwiedzka K."/>
            <person name="Martijn J."/>
            <person name="Lind A.E."/>
            <person name="van Eijk R."/>
            <person name="Schleper C."/>
            <person name="Guy L."/>
            <person name="Ettema T.J."/>
        </authorList>
    </citation>
    <scope>NUCLEOTIDE SEQUENCE</scope>
</reference>
<accession>A0A0F9S7Y5</accession>